<dbReference type="AlphaFoldDB" id="A0A6P8IQ68"/>
<keyword evidence="2" id="KW-1003">Cell membrane</keyword>
<dbReference type="GO" id="GO:0005886">
    <property type="term" value="C:plasma membrane"/>
    <property type="evidence" value="ECO:0007669"/>
    <property type="project" value="UniProtKB-SubCell"/>
</dbReference>
<keyword evidence="4 9" id="KW-1133">Transmembrane helix</keyword>
<dbReference type="FunCoup" id="A0A6P8IQ68">
    <property type="interactions" value="974"/>
</dbReference>
<evidence type="ECO:0000256" key="3">
    <source>
        <dbReference type="ARBA" id="ARBA00022692"/>
    </source>
</evidence>
<keyword evidence="8" id="KW-0807">Transducer</keyword>
<dbReference type="InterPro" id="IPR017452">
    <property type="entry name" value="GPCR_Rhodpsn_7TM"/>
</dbReference>
<dbReference type="KEGG" id="aten:116303615"/>
<keyword evidence="11" id="KW-1185">Reference proteome</keyword>
<dbReference type="GO" id="GO:0004993">
    <property type="term" value="F:G protein-coupled serotonin receptor activity"/>
    <property type="evidence" value="ECO:0007669"/>
    <property type="project" value="TreeGrafter"/>
</dbReference>
<dbReference type="OrthoDB" id="5951059at2759"/>
<keyword evidence="7" id="KW-0675">Receptor</keyword>
<dbReference type="PANTHER" id="PTHR24247">
    <property type="entry name" value="5-HYDROXYTRYPTAMINE RECEPTOR"/>
    <property type="match status" value="1"/>
</dbReference>
<dbReference type="RefSeq" id="XP_031569047.1">
    <property type="nucleotide sequence ID" value="XM_031713187.1"/>
</dbReference>
<dbReference type="GO" id="GO:0007268">
    <property type="term" value="P:chemical synaptic transmission"/>
    <property type="evidence" value="ECO:0007669"/>
    <property type="project" value="TreeGrafter"/>
</dbReference>
<evidence type="ECO:0000256" key="5">
    <source>
        <dbReference type="ARBA" id="ARBA00023040"/>
    </source>
</evidence>
<dbReference type="PANTHER" id="PTHR24247:SF278">
    <property type="entry name" value="HISTAMINE H2 RECEPTOR"/>
    <property type="match status" value="1"/>
</dbReference>
<dbReference type="InParanoid" id="A0A6P8IQ68"/>
<protein>
    <submittedName>
        <fullName evidence="12">D(2) dopamine receptor-like</fullName>
    </submittedName>
</protein>
<dbReference type="InterPro" id="IPR000276">
    <property type="entry name" value="GPCR_Rhodpsn"/>
</dbReference>
<feature type="transmembrane region" description="Helical" evidence="9">
    <location>
        <begin position="61"/>
        <end position="87"/>
    </location>
</feature>
<dbReference type="Proteomes" id="UP000515163">
    <property type="component" value="Unplaced"/>
</dbReference>
<evidence type="ECO:0000256" key="1">
    <source>
        <dbReference type="ARBA" id="ARBA00004651"/>
    </source>
</evidence>
<dbReference type="PROSITE" id="PS50262">
    <property type="entry name" value="G_PROTEIN_RECEP_F1_2"/>
    <property type="match status" value="1"/>
</dbReference>
<dbReference type="GO" id="GO:0030594">
    <property type="term" value="F:neurotransmitter receptor activity"/>
    <property type="evidence" value="ECO:0007669"/>
    <property type="project" value="TreeGrafter"/>
</dbReference>
<keyword evidence="3 9" id="KW-0812">Transmembrane</keyword>
<evidence type="ECO:0000256" key="7">
    <source>
        <dbReference type="ARBA" id="ARBA00023170"/>
    </source>
</evidence>
<feature type="transmembrane region" description="Helical" evidence="9">
    <location>
        <begin position="141"/>
        <end position="163"/>
    </location>
</feature>
<dbReference type="PRINTS" id="PR00237">
    <property type="entry name" value="GPCRRHODOPSN"/>
</dbReference>
<organism evidence="11 12">
    <name type="scientific">Actinia tenebrosa</name>
    <name type="common">Australian red waratah sea anemone</name>
    <dbReference type="NCBI Taxonomy" id="6105"/>
    <lineage>
        <taxon>Eukaryota</taxon>
        <taxon>Metazoa</taxon>
        <taxon>Cnidaria</taxon>
        <taxon>Anthozoa</taxon>
        <taxon>Hexacorallia</taxon>
        <taxon>Actiniaria</taxon>
        <taxon>Actiniidae</taxon>
        <taxon>Actinia</taxon>
    </lineage>
</organism>
<feature type="transmembrane region" description="Helical" evidence="9">
    <location>
        <begin position="279"/>
        <end position="302"/>
    </location>
</feature>
<keyword evidence="5" id="KW-0297">G-protein coupled receptor</keyword>
<evidence type="ECO:0000256" key="8">
    <source>
        <dbReference type="ARBA" id="ARBA00023224"/>
    </source>
</evidence>
<evidence type="ECO:0000313" key="11">
    <source>
        <dbReference type="Proteomes" id="UP000515163"/>
    </source>
</evidence>
<dbReference type="GO" id="GO:0007187">
    <property type="term" value="P:G protein-coupled receptor signaling pathway, coupled to cyclic nucleotide second messenger"/>
    <property type="evidence" value="ECO:0007669"/>
    <property type="project" value="TreeGrafter"/>
</dbReference>
<feature type="domain" description="G-protein coupled receptors family 1 profile" evidence="10">
    <location>
        <begin position="41"/>
        <end position="299"/>
    </location>
</feature>
<dbReference type="GeneID" id="116303615"/>
<dbReference type="Pfam" id="PF00001">
    <property type="entry name" value="7tm_1"/>
    <property type="match status" value="1"/>
</dbReference>
<dbReference type="SMART" id="SM01381">
    <property type="entry name" value="7TM_GPCR_Srsx"/>
    <property type="match status" value="1"/>
</dbReference>
<dbReference type="CDD" id="cd14967">
    <property type="entry name" value="7tmA_amine_R-like"/>
    <property type="match status" value="1"/>
</dbReference>
<feature type="transmembrane region" description="Helical" evidence="9">
    <location>
        <begin position="99"/>
        <end position="120"/>
    </location>
</feature>
<gene>
    <name evidence="12" type="primary">LOC116303615</name>
</gene>
<dbReference type="GO" id="GO:0030425">
    <property type="term" value="C:dendrite"/>
    <property type="evidence" value="ECO:0007669"/>
    <property type="project" value="TreeGrafter"/>
</dbReference>
<comment type="subcellular location">
    <subcellularLocation>
        <location evidence="1">Cell membrane</location>
        <topology evidence="1">Multi-pass membrane protein</topology>
    </subcellularLocation>
</comment>
<evidence type="ECO:0000259" key="10">
    <source>
        <dbReference type="PROSITE" id="PS50262"/>
    </source>
</evidence>
<evidence type="ECO:0000256" key="2">
    <source>
        <dbReference type="ARBA" id="ARBA00022475"/>
    </source>
</evidence>
<dbReference type="Gene3D" id="1.20.1070.10">
    <property type="entry name" value="Rhodopsin 7-helix transmembrane proteins"/>
    <property type="match status" value="1"/>
</dbReference>
<sequence>MINQTAVNDSNLDIFMLNIPKAEVFLFGCTLSLLIVLITLGNALVWIFFWRFRNLRNLTNYFVCSLAVADILVPVLRVVYIVISIFKERWIFGLSWCEISSMCGVLTCGSSILHLCAISIERLIAIKWPLSYNTKVTSKRVIIVLSYIWIQSSLLSIISVLPIDIAQHRFNPDAAECEIGWHEDPKLTLLLIFFYFFVPIDIMVIAYATIFKEARRNTRRVQTFHLRVNGKSTFSVFKKELKAVKTLAVVIGVFFVMWMPFFVTTTIRAFKLERYVTGWLQRLVMTLAYANSACNFVIYALMNFHYRNAFVQVFAGRTGARWIIRSNGILPSQYLKNASRRIESQSTLKQFNDQACAS</sequence>
<feature type="transmembrane region" description="Helical" evidence="9">
    <location>
        <begin position="247"/>
        <end position="267"/>
    </location>
</feature>
<evidence type="ECO:0000313" key="12">
    <source>
        <dbReference type="RefSeq" id="XP_031569047.1"/>
    </source>
</evidence>
<dbReference type="GO" id="GO:0045202">
    <property type="term" value="C:synapse"/>
    <property type="evidence" value="ECO:0007669"/>
    <property type="project" value="GOC"/>
</dbReference>
<evidence type="ECO:0000256" key="4">
    <source>
        <dbReference type="ARBA" id="ARBA00022989"/>
    </source>
</evidence>
<dbReference type="SUPFAM" id="SSF81321">
    <property type="entry name" value="Family A G protein-coupled receptor-like"/>
    <property type="match status" value="1"/>
</dbReference>
<feature type="transmembrane region" description="Helical" evidence="9">
    <location>
        <begin position="24"/>
        <end position="49"/>
    </location>
</feature>
<name>A0A6P8IQ68_ACTTE</name>
<evidence type="ECO:0000256" key="9">
    <source>
        <dbReference type="SAM" id="Phobius"/>
    </source>
</evidence>
<keyword evidence="6 9" id="KW-0472">Membrane</keyword>
<reference evidence="12" key="1">
    <citation type="submission" date="2025-08" db="UniProtKB">
        <authorList>
            <consortium name="RefSeq"/>
        </authorList>
    </citation>
    <scope>IDENTIFICATION</scope>
    <source>
        <tissue evidence="12">Tentacle</tissue>
    </source>
</reference>
<feature type="transmembrane region" description="Helical" evidence="9">
    <location>
        <begin position="189"/>
        <end position="210"/>
    </location>
</feature>
<evidence type="ECO:0000256" key="6">
    <source>
        <dbReference type="ARBA" id="ARBA00023136"/>
    </source>
</evidence>
<accession>A0A6P8IQ68</accession>
<proteinExistence type="predicted"/>